<name>A0A5C6B8F9_9BACT</name>
<protein>
    <recommendedName>
        <fullName evidence="4">Type 4 fimbrial biogenesis protein PilX N-terminal domain-containing protein</fullName>
    </recommendedName>
</protein>
<keyword evidence="3" id="KW-1185">Reference proteome</keyword>
<dbReference type="OrthoDB" id="235584at2"/>
<organism evidence="2 3">
    <name type="scientific">Stieleria varia</name>
    <dbReference type="NCBI Taxonomy" id="2528005"/>
    <lineage>
        <taxon>Bacteria</taxon>
        <taxon>Pseudomonadati</taxon>
        <taxon>Planctomycetota</taxon>
        <taxon>Planctomycetia</taxon>
        <taxon>Pirellulales</taxon>
        <taxon>Pirellulaceae</taxon>
        <taxon>Stieleria</taxon>
    </lineage>
</organism>
<accession>A0A5C6B8F9</accession>
<dbReference type="Proteomes" id="UP000320176">
    <property type="component" value="Unassembled WGS sequence"/>
</dbReference>
<gene>
    <name evidence="2" type="ORF">Pla52n_01090</name>
</gene>
<keyword evidence="1" id="KW-0472">Membrane</keyword>
<dbReference type="EMBL" id="SJPN01000001">
    <property type="protein sequence ID" value="TWU07536.1"/>
    <property type="molecule type" value="Genomic_DNA"/>
</dbReference>
<dbReference type="AlphaFoldDB" id="A0A5C6B8F9"/>
<dbReference type="RefSeq" id="WP_146517748.1">
    <property type="nucleotide sequence ID" value="NZ_CP151726.1"/>
</dbReference>
<keyword evidence="1" id="KW-1133">Transmembrane helix</keyword>
<evidence type="ECO:0000313" key="2">
    <source>
        <dbReference type="EMBL" id="TWU07536.1"/>
    </source>
</evidence>
<evidence type="ECO:0000256" key="1">
    <source>
        <dbReference type="SAM" id="Phobius"/>
    </source>
</evidence>
<sequence>MRQHSIDGRLCRAGYVYLAVLFTALIVSAAVAASLSVSTSGLRSQIDRVNRMAAMRLAESEMHRQASRLSSDANWRNNHTDGAYSSWLNATGLVVSSTDQASVRYQLSDVDGDLSDDDFDDVQLTVHARVGDSQSAITVQLQPAYRGLELLGYGVTALDDLRVEWGAVLNSESAVQVADDCLTSTSGTIVSPLTECSGTIMPAIRGAFAGENVAGPTHDVVDVYMQSGTQIPVSSLPWQSGKRTISNAVLTAGTNPYGSTDANGVYWIDAGGSHVRITNSRLGCTLAIYDASSIELTGAIVWEYAAVPEAILVADAPIYFNAIEPVLSESTLGVNFNPSSSPFRGSISNTTIDDQYDTQFRGLIYSSDDVTVYATSDGSPIWVTGSVIGDDVTLYNDVHIFSLPELVSSPPAGLIDPTPMRFINGTMRRVPTP</sequence>
<reference evidence="2 3" key="1">
    <citation type="submission" date="2019-02" db="EMBL/GenBank/DDBJ databases">
        <title>Deep-cultivation of Planctomycetes and their phenomic and genomic characterization uncovers novel biology.</title>
        <authorList>
            <person name="Wiegand S."/>
            <person name="Jogler M."/>
            <person name="Boedeker C."/>
            <person name="Pinto D."/>
            <person name="Vollmers J."/>
            <person name="Rivas-Marin E."/>
            <person name="Kohn T."/>
            <person name="Peeters S.H."/>
            <person name="Heuer A."/>
            <person name="Rast P."/>
            <person name="Oberbeckmann S."/>
            <person name="Bunk B."/>
            <person name="Jeske O."/>
            <person name="Meyerdierks A."/>
            <person name="Storesund J.E."/>
            <person name="Kallscheuer N."/>
            <person name="Luecker S."/>
            <person name="Lage O.M."/>
            <person name="Pohl T."/>
            <person name="Merkel B.J."/>
            <person name="Hornburger P."/>
            <person name="Mueller R.-W."/>
            <person name="Bruemmer F."/>
            <person name="Labrenz M."/>
            <person name="Spormann A.M."/>
            <person name="Op Den Camp H."/>
            <person name="Overmann J."/>
            <person name="Amann R."/>
            <person name="Jetten M.S.M."/>
            <person name="Mascher T."/>
            <person name="Medema M.H."/>
            <person name="Devos D.P."/>
            <person name="Kaster A.-K."/>
            <person name="Ovreas L."/>
            <person name="Rohde M."/>
            <person name="Galperin M.Y."/>
            <person name="Jogler C."/>
        </authorList>
    </citation>
    <scope>NUCLEOTIDE SEQUENCE [LARGE SCALE GENOMIC DNA]</scope>
    <source>
        <strain evidence="2 3">Pla52n</strain>
    </source>
</reference>
<evidence type="ECO:0008006" key="4">
    <source>
        <dbReference type="Google" id="ProtNLM"/>
    </source>
</evidence>
<proteinExistence type="predicted"/>
<evidence type="ECO:0000313" key="3">
    <source>
        <dbReference type="Proteomes" id="UP000320176"/>
    </source>
</evidence>
<keyword evidence="1" id="KW-0812">Transmembrane</keyword>
<feature type="transmembrane region" description="Helical" evidence="1">
    <location>
        <begin position="12"/>
        <end position="35"/>
    </location>
</feature>
<comment type="caution">
    <text evidence="2">The sequence shown here is derived from an EMBL/GenBank/DDBJ whole genome shotgun (WGS) entry which is preliminary data.</text>
</comment>